<evidence type="ECO:0000256" key="3">
    <source>
        <dbReference type="ARBA" id="ARBA00022448"/>
    </source>
</evidence>
<feature type="domain" description="Fe/B12 periplasmic-binding" evidence="5">
    <location>
        <begin position="67"/>
        <end position="339"/>
    </location>
</feature>
<accession>A0A6G8Q595</accession>
<keyword evidence="4" id="KW-0732">Signal</keyword>
<dbReference type="KEGG" id="rub:GBA63_02730"/>
<comment type="subcellular location">
    <subcellularLocation>
        <location evidence="1">Cell envelope</location>
    </subcellularLocation>
</comment>
<dbReference type="PANTHER" id="PTHR30532">
    <property type="entry name" value="IRON III DICITRATE-BINDING PERIPLASMIC PROTEIN"/>
    <property type="match status" value="1"/>
</dbReference>
<evidence type="ECO:0000313" key="6">
    <source>
        <dbReference type="EMBL" id="QIN81664.1"/>
    </source>
</evidence>
<reference evidence="6 7" key="1">
    <citation type="submission" date="2019-10" db="EMBL/GenBank/DDBJ databases">
        <title>Rubrobacter sp nov SCSIO 52090 isolated from a deep-sea sediment in the South China Sea.</title>
        <authorList>
            <person name="Chen R.W."/>
        </authorList>
    </citation>
    <scope>NUCLEOTIDE SEQUENCE [LARGE SCALE GENOMIC DNA]</scope>
    <source>
        <strain evidence="6 7">SCSIO 52909</strain>
    </source>
</reference>
<evidence type="ECO:0000259" key="5">
    <source>
        <dbReference type="PROSITE" id="PS50983"/>
    </source>
</evidence>
<dbReference type="PROSITE" id="PS51257">
    <property type="entry name" value="PROKAR_LIPOPROTEIN"/>
    <property type="match status" value="1"/>
</dbReference>
<sequence length="349" mass="37261">MKKSATTPRILTRRGPTRGQFLAGVGGLLLLGGCGGTGGGGGEEGSGGTRTVRHKYGETEVSGVPERVVTVGFTDQDPVLALGVTPVAVREWFGEKPYAAWPWAQDELGGAEPEVLPSTELNIEQIAGLDPDLIVGVSSGMTRQEYDTLSEIAPTLAQSGEFVDFGVPWQEQTQAIGRALGRQDRAGEMVSELEARFARAREEHPEFEGASGVVVGLTAEDDSYTPSPYGPQDVRGRFMSSLGFRIPEEIADLAGDSFFADLSRERLGLIDTDVLVWVTVLAEDFEAVRTDPLYRRLDAAREGRDLFLEETLSGALSFGTVLSLPFLLDGLVPMLAAAVDGNPNTEAAS</sequence>
<proteinExistence type="inferred from homology"/>
<keyword evidence="7" id="KW-1185">Reference proteome</keyword>
<dbReference type="SUPFAM" id="SSF53807">
    <property type="entry name" value="Helical backbone' metal receptor"/>
    <property type="match status" value="1"/>
</dbReference>
<evidence type="ECO:0000256" key="1">
    <source>
        <dbReference type="ARBA" id="ARBA00004196"/>
    </source>
</evidence>
<dbReference type="Proteomes" id="UP000501452">
    <property type="component" value="Chromosome"/>
</dbReference>
<dbReference type="PANTHER" id="PTHR30532:SF24">
    <property type="entry name" value="FERRIC ENTEROBACTIN-BINDING PERIPLASMIC PROTEIN FEPB"/>
    <property type="match status" value="1"/>
</dbReference>
<dbReference type="InterPro" id="IPR002491">
    <property type="entry name" value="ABC_transptr_periplasmic_BD"/>
</dbReference>
<dbReference type="InterPro" id="IPR051313">
    <property type="entry name" value="Bact_iron-sidero_bind"/>
</dbReference>
<dbReference type="GO" id="GO:0030288">
    <property type="term" value="C:outer membrane-bounded periplasmic space"/>
    <property type="evidence" value="ECO:0007669"/>
    <property type="project" value="TreeGrafter"/>
</dbReference>
<dbReference type="RefSeq" id="WP_166173269.1">
    <property type="nucleotide sequence ID" value="NZ_CP045119.1"/>
</dbReference>
<dbReference type="GO" id="GO:1901678">
    <property type="term" value="P:iron coordination entity transport"/>
    <property type="evidence" value="ECO:0007669"/>
    <property type="project" value="UniProtKB-ARBA"/>
</dbReference>
<organism evidence="6 7">
    <name type="scientific">Rubrobacter tropicus</name>
    <dbReference type="NCBI Taxonomy" id="2653851"/>
    <lineage>
        <taxon>Bacteria</taxon>
        <taxon>Bacillati</taxon>
        <taxon>Actinomycetota</taxon>
        <taxon>Rubrobacteria</taxon>
        <taxon>Rubrobacterales</taxon>
        <taxon>Rubrobacteraceae</taxon>
        <taxon>Rubrobacter</taxon>
    </lineage>
</organism>
<dbReference type="AlphaFoldDB" id="A0A6G8Q595"/>
<protein>
    <submittedName>
        <fullName evidence="6">ABC transporter substrate-binding protein</fullName>
    </submittedName>
</protein>
<evidence type="ECO:0000313" key="7">
    <source>
        <dbReference type="Proteomes" id="UP000501452"/>
    </source>
</evidence>
<dbReference type="Pfam" id="PF01497">
    <property type="entry name" value="Peripla_BP_2"/>
    <property type="match status" value="1"/>
</dbReference>
<dbReference type="EMBL" id="CP045119">
    <property type="protein sequence ID" value="QIN81664.1"/>
    <property type="molecule type" value="Genomic_DNA"/>
</dbReference>
<dbReference type="CDD" id="cd01146">
    <property type="entry name" value="FhuD"/>
    <property type="match status" value="1"/>
</dbReference>
<gene>
    <name evidence="6" type="ORF">GBA63_02730</name>
</gene>
<dbReference type="Gene3D" id="3.40.50.1980">
    <property type="entry name" value="Nitrogenase molybdenum iron protein domain"/>
    <property type="match status" value="2"/>
</dbReference>
<keyword evidence="3" id="KW-0813">Transport</keyword>
<dbReference type="PROSITE" id="PS50983">
    <property type="entry name" value="FE_B12_PBP"/>
    <property type="match status" value="1"/>
</dbReference>
<comment type="similarity">
    <text evidence="2">Belongs to the bacterial solute-binding protein 8 family.</text>
</comment>
<evidence type="ECO:0000256" key="4">
    <source>
        <dbReference type="ARBA" id="ARBA00022729"/>
    </source>
</evidence>
<evidence type="ECO:0000256" key="2">
    <source>
        <dbReference type="ARBA" id="ARBA00008814"/>
    </source>
</evidence>
<name>A0A6G8Q595_9ACTN</name>